<evidence type="ECO:0000313" key="11">
    <source>
        <dbReference type="EMBL" id="GAA4385521.1"/>
    </source>
</evidence>
<evidence type="ECO:0000256" key="7">
    <source>
        <dbReference type="ARBA" id="ARBA00037904"/>
    </source>
</evidence>
<dbReference type="EMBL" id="BAABFR010000007">
    <property type="protein sequence ID" value="GAA4385521.1"/>
    <property type="molecule type" value="Genomic_DNA"/>
</dbReference>
<keyword evidence="3" id="KW-0328">Glycosyltransferase</keyword>
<evidence type="ECO:0000313" key="12">
    <source>
        <dbReference type="Proteomes" id="UP001500635"/>
    </source>
</evidence>
<evidence type="ECO:0000256" key="6">
    <source>
        <dbReference type="ARBA" id="ARBA00037281"/>
    </source>
</evidence>
<dbReference type="InterPro" id="IPR029044">
    <property type="entry name" value="Nucleotide-diphossugar_trans"/>
</dbReference>
<name>A0ABP8J5T8_9ACTN</name>
<reference evidence="12" key="1">
    <citation type="journal article" date="2019" name="Int. J. Syst. Evol. Microbiol.">
        <title>The Global Catalogue of Microorganisms (GCM) 10K type strain sequencing project: providing services to taxonomists for standard genome sequencing and annotation.</title>
        <authorList>
            <consortium name="The Broad Institute Genomics Platform"/>
            <consortium name="The Broad Institute Genome Sequencing Center for Infectious Disease"/>
            <person name="Wu L."/>
            <person name="Ma J."/>
        </authorList>
    </citation>
    <scope>NUCLEOTIDE SEQUENCE [LARGE SCALE GENOMIC DNA]</scope>
    <source>
        <strain evidence="12">JCM 17688</strain>
    </source>
</reference>
<protein>
    <recommendedName>
        <fullName evidence="9">4,4'-diaponeurosporenoate glycosyltransferase</fullName>
    </recommendedName>
</protein>
<comment type="similarity">
    <text evidence="8">Belongs to the glycosyltransferase 2 family. CrtQ subfamily.</text>
</comment>
<dbReference type="SUPFAM" id="SSF53448">
    <property type="entry name" value="Nucleotide-diphospho-sugar transferases"/>
    <property type="match status" value="1"/>
</dbReference>
<comment type="pathway">
    <text evidence="7">Carotenoid biosynthesis; staphyloxanthin biosynthesis; staphyloxanthin from farnesyl diphosphate: step 4/5.</text>
</comment>
<feature type="domain" description="Glycosyltransferase 2-like" evidence="10">
    <location>
        <begin position="16"/>
        <end position="95"/>
    </location>
</feature>
<dbReference type="InterPro" id="IPR001173">
    <property type="entry name" value="Glyco_trans_2-like"/>
</dbReference>
<organism evidence="11 12">
    <name type="scientific">Tsukamurella soli</name>
    <dbReference type="NCBI Taxonomy" id="644556"/>
    <lineage>
        <taxon>Bacteria</taxon>
        <taxon>Bacillati</taxon>
        <taxon>Actinomycetota</taxon>
        <taxon>Actinomycetes</taxon>
        <taxon>Mycobacteriales</taxon>
        <taxon>Tsukamurellaceae</taxon>
        <taxon>Tsukamurella</taxon>
    </lineage>
</organism>
<evidence type="ECO:0000256" key="5">
    <source>
        <dbReference type="ARBA" id="ARBA00023136"/>
    </source>
</evidence>
<comment type="subcellular location">
    <subcellularLocation>
        <location evidence="1">Cell membrane</location>
    </subcellularLocation>
</comment>
<gene>
    <name evidence="11" type="ORF">GCM10023147_07360</name>
</gene>
<dbReference type="Gene3D" id="3.90.550.10">
    <property type="entry name" value="Spore Coat Polysaccharide Biosynthesis Protein SpsA, Chain A"/>
    <property type="match status" value="1"/>
</dbReference>
<evidence type="ECO:0000256" key="1">
    <source>
        <dbReference type="ARBA" id="ARBA00004236"/>
    </source>
</evidence>
<evidence type="ECO:0000256" key="9">
    <source>
        <dbReference type="ARBA" id="ARBA00040345"/>
    </source>
</evidence>
<evidence type="ECO:0000256" key="4">
    <source>
        <dbReference type="ARBA" id="ARBA00022679"/>
    </source>
</evidence>
<proteinExistence type="inferred from homology"/>
<accession>A0ABP8J5T8</accession>
<evidence type="ECO:0000256" key="2">
    <source>
        <dbReference type="ARBA" id="ARBA00022475"/>
    </source>
</evidence>
<sequence>MTRPTSHPLEHILAVSVVVPARNEARLIGRCLTAIRATVDHLRTTAAIAIDVDVTVVLDDCSDPTATIASAYDVRVVTVGYGAVGASRHAGVTAALRPDPRGLPRQKRLLWEFAHEPAPGHPHIYGANLGIRASTYLALGGFAPVATGEDRALVHVARDHGDGIVATDQAPVLTSARRHARAPHGFADWIHDRQGGML</sequence>
<dbReference type="RefSeq" id="WP_344991011.1">
    <property type="nucleotide sequence ID" value="NZ_BAABFR010000007.1"/>
</dbReference>
<evidence type="ECO:0000256" key="3">
    <source>
        <dbReference type="ARBA" id="ARBA00022676"/>
    </source>
</evidence>
<comment type="function">
    <text evidence="6">Catalyzes the glycosylation of 4,4'-diaponeurosporenoate, i.e. the esterification of glucose at the C1'' position with the carboxyl group of 4,4'-diaponeurosporenic acid, to form glycosyl-4,4'-diaponeurosporenoate. This is a step in the biosynthesis of staphyloxanthin, an orange pigment present in most staphylococci strains.</text>
</comment>
<dbReference type="Proteomes" id="UP001500635">
    <property type="component" value="Unassembled WGS sequence"/>
</dbReference>
<dbReference type="PANTHER" id="PTHR43646:SF2">
    <property type="entry name" value="GLYCOSYLTRANSFERASE 2-LIKE DOMAIN-CONTAINING PROTEIN"/>
    <property type="match status" value="1"/>
</dbReference>
<keyword evidence="12" id="KW-1185">Reference proteome</keyword>
<keyword evidence="5" id="KW-0472">Membrane</keyword>
<keyword evidence="4" id="KW-0808">Transferase</keyword>
<keyword evidence="2" id="KW-1003">Cell membrane</keyword>
<evidence type="ECO:0000259" key="10">
    <source>
        <dbReference type="Pfam" id="PF00535"/>
    </source>
</evidence>
<dbReference type="PANTHER" id="PTHR43646">
    <property type="entry name" value="GLYCOSYLTRANSFERASE"/>
    <property type="match status" value="1"/>
</dbReference>
<dbReference type="Pfam" id="PF00535">
    <property type="entry name" value="Glycos_transf_2"/>
    <property type="match status" value="1"/>
</dbReference>
<comment type="caution">
    <text evidence="11">The sequence shown here is derived from an EMBL/GenBank/DDBJ whole genome shotgun (WGS) entry which is preliminary data.</text>
</comment>
<evidence type="ECO:0000256" key="8">
    <source>
        <dbReference type="ARBA" id="ARBA00038120"/>
    </source>
</evidence>